<evidence type="ECO:0000313" key="7">
    <source>
        <dbReference type="Proteomes" id="UP000244874"/>
    </source>
</evidence>
<dbReference type="PANTHER" id="PTHR38777:SF1">
    <property type="entry name" value="DNAK SUPPRESSOR PROTEIN"/>
    <property type="match status" value="1"/>
</dbReference>
<gene>
    <name evidence="6" type="ORF">DBB42_26425</name>
</gene>
<dbReference type="PROSITE" id="PS51128">
    <property type="entry name" value="ZF_DKSA_2"/>
    <property type="match status" value="1"/>
</dbReference>
<name>A0A2R7UBN8_PSEDL</name>
<evidence type="ECO:0000259" key="5">
    <source>
        <dbReference type="Pfam" id="PF01258"/>
    </source>
</evidence>
<dbReference type="AlphaFoldDB" id="A0A2R7UBN8"/>
<feature type="zinc finger region" description="dksA C4-type" evidence="4">
    <location>
        <begin position="35"/>
        <end position="59"/>
    </location>
</feature>
<evidence type="ECO:0000313" key="6">
    <source>
        <dbReference type="EMBL" id="PTU49226.1"/>
    </source>
</evidence>
<dbReference type="Proteomes" id="UP000244874">
    <property type="component" value="Unassembled WGS sequence"/>
</dbReference>
<dbReference type="PANTHER" id="PTHR38777">
    <property type="entry name" value="FELS-2 PROPHAGE PROTEIN"/>
    <property type="match status" value="1"/>
</dbReference>
<sequence>MADIADLANDVVQQRLEEALAARAGAPVRESRVDCIDCDDPIPETRRVAARGCVRCGGCQTLHEGRRAQYAR</sequence>
<comment type="caution">
    <text evidence="6">The sequence shown here is derived from an EMBL/GenBank/DDBJ whole genome shotgun (WGS) entry which is preliminary data.</text>
</comment>
<accession>A0A2R7UBN8</accession>
<evidence type="ECO:0000256" key="2">
    <source>
        <dbReference type="ARBA" id="ARBA00022771"/>
    </source>
</evidence>
<organism evidence="6 7">
    <name type="scientific">Pseudomonas plecoglossicida</name>
    <dbReference type="NCBI Taxonomy" id="70775"/>
    <lineage>
        <taxon>Bacteria</taxon>
        <taxon>Pseudomonadati</taxon>
        <taxon>Pseudomonadota</taxon>
        <taxon>Gammaproteobacteria</taxon>
        <taxon>Pseudomonadales</taxon>
        <taxon>Pseudomonadaceae</taxon>
        <taxon>Pseudomonas</taxon>
    </lineage>
</organism>
<evidence type="ECO:0000256" key="1">
    <source>
        <dbReference type="ARBA" id="ARBA00022723"/>
    </source>
</evidence>
<protein>
    <submittedName>
        <fullName evidence="6">Conjugal transfer protein TraR</fullName>
    </submittedName>
</protein>
<feature type="domain" description="Zinc finger DksA/TraR C4-type" evidence="5">
    <location>
        <begin position="33"/>
        <end position="64"/>
    </location>
</feature>
<dbReference type="GO" id="GO:1900378">
    <property type="term" value="P:positive regulation of secondary metabolite biosynthetic process"/>
    <property type="evidence" value="ECO:0007669"/>
    <property type="project" value="TreeGrafter"/>
</dbReference>
<keyword evidence="1" id="KW-0479">Metal-binding</keyword>
<keyword evidence="3" id="KW-0862">Zinc</keyword>
<keyword evidence="2" id="KW-0863">Zinc-finger</keyword>
<proteinExistence type="predicted"/>
<dbReference type="EMBL" id="QANO01000192">
    <property type="protein sequence ID" value="PTU49226.1"/>
    <property type="molecule type" value="Genomic_DNA"/>
</dbReference>
<dbReference type="GO" id="GO:0008270">
    <property type="term" value="F:zinc ion binding"/>
    <property type="evidence" value="ECO:0007669"/>
    <property type="project" value="UniProtKB-KW"/>
</dbReference>
<reference evidence="6 7" key="1">
    <citation type="submission" date="2018-04" db="EMBL/GenBank/DDBJ databases">
        <authorList>
            <person name="Go L.Y."/>
            <person name="Mitchell J.A."/>
        </authorList>
    </citation>
    <scope>NUCLEOTIDE SEQUENCE [LARGE SCALE GENOMIC DNA]</scope>
    <source>
        <strain evidence="6 7">KCJK7865</strain>
    </source>
</reference>
<dbReference type="InterPro" id="IPR000962">
    <property type="entry name" value="Znf_DskA_TraR"/>
</dbReference>
<evidence type="ECO:0000256" key="3">
    <source>
        <dbReference type="ARBA" id="ARBA00022833"/>
    </source>
</evidence>
<dbReference type="Pfam" id="PF01258">
    <property type="entry name" value="zf-dskA_traR"/>
    <property type="match status" value="1"/>
</dbReference>
<evidence type="ECO:0000256" key="4">
    <source>
        <dbReference type="PROSITE-ProRule" id="PRU00510"/>
    </source>
</evidence>